<evidence type="ECO:0000256" key="2">
    <source>
        <dbReference type="ARBA" id="ARBA00022840"/>
    </source>
</evidence>
<dbReference type="GO" id="GO:0009116">
    <property type="term" value="P:nucleoside metabolic process"/>
    <property type="evidence" value="ECO:0007669"/>
    <property type="project" value="InterPro"/>
</dbReference>
<keyword evidence="3" id="KW-0175">Coiled coil</keyword>
<organism evidence="5 6">
    <name type="scientific">Pocillopora meandrina</name>
    <dbReference type="NCBI Taxonomy" id="46732"/>
    <lineage>
        <taxon>Eukaryota</taxon>
        <taxon>Metazoa</taxon>
        <taxon>Cnidaria</taxon>
        <taxon>Anthozoa</taxon>
        <taxon>Hexacorallia</taxon>
        <taxon>Scleractinia</taxon>
        <taxon>Astrocoeniina</taxon>
        <taxon>Pocilloporidae</taxon>
        <taxon>Pocillopora</taxon>
    </lineage>
</organism>
<proteinExistence type="predicted"/>
<protein>
    <recommendedName>
        <fullName evidence="4">NACHT domain-containing protein</fullName>
    </recommendedName>
</protein>
<evidence type="ECO:0000256" key="3">
    <source>
        <dbReference type="SAM" id="Coils"/>
    </source>
</evidence>
<dbReference type="PROSITE" id="PS50837">
    <property type="entry name" value="NACHT"/>
    <property type="match status" value="1"/>
</dbReference>
<dbReference type="InterPro" id="IPR027417">
    <property type="entry name" value="P-loop_NTPase"/>
</dbReference>
<evidence type="ECO:0000256" key="1">
    <source>
        <dbReference type="ARBA" id="ARBA00022741"/>
    </source>
</evidence>
<dbReference type="InterPro" id="IPR041249">
    <property type="entry name" value="HEPN_DZIP3"/>
</dbReference>
<comment type="caution">
    <text evidence="5">The sequence shown here is derived from an EMBL/GenBank/DDBJ whole genome shotgun (WGS) entry which is preliminary data.</text>
</comment>
<dbReference type="PANTHER" id="PTHR46844:SF1">
    <property type="entry name" value="SLR5058 PROTEIN"/>
    <property type="match status" value="1"/>
</dbReference>
<sequence length="1556" mass="174176">PTFWLSWTYLTYLSGRFLPRRHDFMASVTSSYPYTKETLNYAKLCRLLVEVGSLVLRDSFDKVCSPANLHAVLAHPSNQAKLLTLRKKRVLNISQWYRLYPAIRSSVSSKFLDSSLLLLLLRNIFGLTLPASSLNNLPPWSDTSTVADITRIKFFRDKIYSLVTQASVDDPTFSLYWNNIKETFLRIGGAHYENIINDLETDSMDPDIEDHYRVLFREWLKEDDCITDKSHEDEAVKKASKEEVMEGSIGISGQKSGIEEFVPMPVETKSEDCNATPPELSGKLPLLSDLPRITCPWETVQLPVDILLLTVDECEFLSCFAYLQKPFKSYHISAGFVYFGCMGDDQGKEMKIALIRCPKNSDAPGCSFSVSRDTILLLRPKAIFSVGACSGLNSRTVKLGDVVVSAKLITATHKTPPCRDIGNLIKHVADGWKAPLQNADEYNAKVHCDGVVLSISEANRDVIDQYPEVIAAEREGEGIQLLDAKIEWVSVKGIKDFIDDKQSSSEKWEEVACLMAASVVAKILSDPVMFQDWPHFNADTSESPTPGCSLNINVMAATSASFTSSKDTTNYARLCRLLVDVGSRVLRSTFDKMHPPATLHTVLGSTSVHYAKLQSLYKGKKKVLNPTQWGKLYPTHSSVSSTAFDITLLTVLLRNICGLGPPANGWDRLPLAANISIADDIARVKYYRNTVYGHASQASVDDSSFSAYWQEIREALVRLGGTHFRAEIDSLEHDCMDPDIEEHYRELMKQWKKDDDSIKDKLEEIEDSLRDFRDTSEKIEIEMKEVKETLCSLTTTVEKSTDEDLPGDLGNKTEKMEIEMKEIQETLSSLTTAVEKRTNKGSPEKMLGKMAKMDNELKEVKEMLCTLTPPVGESKEEGIFDPTELISGIRQLYKTREGWLTPFPWCEEFQFFLGNIFTRLKVVRRKKTRGEITDVVVEMSSILDPYEECSAPRTVLIEGEPGMGKTTYCKKYAYDWATKQREPEGCGSTAFKVVLLLKCRDIHSDVWEAIDDQLLPRDIDEEVKQQFFLFIRENQSSILLILDGLDELPSSKLSMFSELIEGRVLPRCHIVATARHEVGKEVRKYCDALLQIEGFTEKHVKGFVTKYFKERTDLATKLSQRMSRDKNLREIAANPLNTALLCLLCEEFEGTLPESRAQLYLDMVECVLRRYRKKKGLLETIEDLTNYYKPQLSHLGKVALNGLLDDNLDFNVSELRNHAKDLTEFGFLSVQPGGSKLKQTLHYAFLHKSFQEFFGAFFICSQIQSKEMKPEELVSDPRYFVQLKQILLFSCGILAMKCDEQVVALVKSLTNEVNKNEGGGAKIVLEVINECKREKSDFHSHLSKSFGTGLNLTNLDLSWNGISDAGATCIADAIKVNKTLTNLDLSRNGISDAGATCIAEAIKVNKTLTNLDLSWNEISDAGATCIAEAIKVNKTLTNLYLARNGISDAGATCIAEAIKVNKTLTNLDLFRNEISAAGATCIAVAIKVNKTLTNLYLARNGISDAGATCIAEAIKVNKTLTNLDLSWNKISDAGATCIAEAIKVNKTLTNLDVSWN</sequence>
<dbReference type="SUPFAM" id="SSF52540">
    <property type="entry name" value="P-loop containing nucleoside triphosphate hydrolases"/>
    <property type="match status" value="1"/>
</dbReference>
<dbReference type="GO" id="GO:0005524">
    <property type="term" value="F:ATP binding"/>
    <property type="evidence" value="ECO:0007669"/>
    <property type="project" value="UniProtKB-KW"/>
</dbReference>
<dbReference type="EMBL" id="CALNXJ010000065">
    <property type="protein sequence ID" value="CAH3157820.1"/>
    <property type="molecule type" value="Genomic_DNA"/>
</dbReference>
<dbReference type="PANTHER" id="PTHR46844">
    <property type="entry name" value="SLR5058 PROTEIN"/>
    <property type="match status" value="1"/>
</dbReference>
<accession>A0AAU9XU52</accession>
<evidence type="ECO:0000313" key="5">
    <source>
        <dbReference type="EMBL" id="CAH3157820.1"/>
    </source>
</evidence>
<dbReference type="InterPro" id="IPR001611">
    <property type="entry name" value="Leu-rich_rpt"/>
</dbReference>
<dbReference type="Gene3D" id="3.40.50.1580">
    <property type="entry name" value="Nucleoside phosphorylase domain"/>
    <property type="match status" value="1"/>
</dbReference>
<keyword evidence="1" id="KW-0547">Nucleotide-binding</keyword>
<dbReference type="InterPro" id="IPR007111">
    <property type="entry name" value="NACHT_NTPase"/>
</dbReference>
<feature type="non-terminal residue" evidence="5">
    <location>
        <position position="1"/>
    </location>
</feature>
<dbReference type="Pfam" id="PF18738">
    <property type="entry name" value="HEPN_DZIP3"/>
    <property type="match status" value="2"/>
</dbReference>
<dbReference type="InterPro" id="IPR035994">
    <property type="entry name" value="Nucleoside_phosphorylase_sf"/>
</dbReference>
<dbReference type="Proteomes" id="UP001159428">
    <property type="component" value="Unassembled WGS sequence"/>
</dbReference>
<dbReference type="GO" id="GO:0003824">
    <property type="term" value="F:catalytic activity"/>
    <property type="evidence" value="ECO:0007669"/>
    <property type="project" value="InterPro"/>
</dbReference>
<feature type="domain" description="NACHT" evidence="4">
    <location>
        <begin position="953"/>
        <end position="1075"/>
    </location>
</feature>
<evidence type="ECO:0000259" key="4">
    <source>
        <dbReference type="PROSITE" id="PS50837"/>
    </source>
</evidence>
<keyword evidence="2" id="KW-0067">ATP-binding</keyword>
<dbReference type="InterPro" id="IPR032675">
    <property type="entry name" value="LRR_dom_sf"/>
</dbReference>
<gene>
    <name evidence="5" type="ORF">PMEA_00030191</name>
</gene>
<name>A0AAU9XU52_9CNID</name>
<feature type="non-terminal residue" evidence="5">
    <location>
        <position position="1556"/>
    </location>
</feature>
<dbReference type="SUPFAM" id="SSF53167">
    <property type="entry name" value="Purine and uridine phosphorylases"/>
    <property type="match status" value="1"/>
</dbReference>
<feature type="coiled-coil region" evidence="3">
    <location>
        <begin position="748"/>
        <end position="789"/>
    </location>
</feature>
<dbReference type="Pfam" id="PF05729">
    <property type="entry name" value="NACHT"/>
    <property type="match status" value="1"/>
</dbReference>
<dbReference type="Gene3D" id="3.40.50.300">
    <property type="entry name" value="P-loop containing nucleotide triphosphate hydrolases"/>
    <property type="match status" value="1"/>
</dbReference>
<dbReference type="Pfam" id="PF13516">
    <property type="entry name" value="LRR_6"/>
    <property type="match status" value="7"/>
</dbReference>
<dbReference type="Gene3D" id="3.80.10.10">
    <property type="entry name" value="Ribonuclease Inhibitor"/>
    <property type="match status" value="2"/>
</dbReference>
<dbReference type="SMART" id="SM00368">
    <property type="entry name" value="LRR_RI"/>
    <property type="match status" value="7"/>
</dbReference>
<dbReference type="SUPFAM" id="SSF52047">
    <property type="entry name" value="RNI-like"/>
    <property type="match status" value="1"/>
</dbReference>
<evidence type="ECO:0000313" key="6">
    <source>
        <dbReference type="Proteomes" id="UP001159428"/>
    </source>
</evidence>
<reference evidence="5 6" key="1">
    <citation type="submission" date="2022-05" db="EMBL/GenBank/DDBJ databases">
        <authorList>
            <consortium name="Genoscope - CEA"/>
            <person name="William W."/>
        </authorList>
    </citation>
    <scope>NUCLEOTIDE SEQUENCE [LARGE SCALE GENOMIC DNA]</scope>
</reference>
<keyword evidence="6" id="KW-1185">Reference proteome</keyword>